<evidence type="ECO:0000313" key="2">
    <source>
        <dbReference type="EMBL" id="MFC5719145.1"/>
    </source>
</evidence>
<reference evidence="3" key="1">
    <citation type="journal article" date="2019" name="Int. J. Syst. Evol. Microbiol.">
        <title>The Global Catalogue of Microorganisms (GCM) 10K type strain sequencing project: providing services to taxonomists for standard genome sequencing and annotation.</title>
        <authorList>
            <consortium name="The Broad Institute Genomics Platform"/>
            <consortium name="The Broad Institute Genome Sequencing Center for Infectious Disease"/>
            <person name="Wu L."/>
            <person name="Ma J."/>
        </authorList>
    </citation>
    <scope>NUCLEOTIDE SEQUENCE [LARGE SCALE GENOMIC DNA]</scope>
    <source>
        <strain evidence="3">CGMCC 4.7304</strain>
    </source>
</reference>
<feature type="compositionally biased region" description="Basic and acidic residues" evidence="1">
    <location>
        <begin position="26"/>
        <end position="40"/>
    </location>
</feature>
<feature type="region of interest" description="Disordered" evidence="1">
    <location>
        <begin position="1"/>
        <end position="41"/>
    </location>
</feature>
<evidence type="ECO:0000256" key="1">
    <source>
        <dbReference type="SAM" id="MobiDB-lite"/>
    </source>
</evidence>
<name>A0ABW0YYJ5_9ACTN</name>
<dbReference type="InterPro" id="IPR049975">
    <property type="entry name" value="SAV_915-like_dom"/>
</dbReference>
<dbReference type="RefSeq" id="WP_390314153.1">
    <property type="nucleotide sequence ID" value="NZ_JBHSPB010000002.1"/>
</dbReference>
<dbReference type="EMBL" id="JBHSPB010000002">
    <property type="protein sequence ID" value="MFC5719145.1"/>
    <property type="molecule type" value="Genomic_DNA"/>
</dbReference>
<organism evidence="2 3">
    <name type="scientific">Streptomyces gamaensis</name>
    <dbReference type="NCBI Taxonomy" id="1763542"/>
    <lineage>
        <taxon>Bacteria</taxon>
        <taxon>Bacillati</taxon>
        <taxon>Actinomycetota</taxon>
        <taxon>Actinomycetes</taxon>
        <taxon>Kitasatosporales</taxon>
        <taxon>Streptomycetaceae</taxon>
        <taxon>Streptomyces</taxon>
    </lineage>
</organism>
<sequence length="134" mass="13824">MSRTPAEAAAIAAVSCPQADESEPSEPAHPDGARPLDRGSADPLYVPVRPCADGFALRIFRSPLGARTAVAFTSRARLLAVLGAGHDCVRLSLDAVHALTAPLGIDSVRLDPQLTAPPVRTGPEGVEALPVFPG</sequence>
<accession>A0ABW0YYJ5</accession>
<protein>
    <submittedName>
        <fullName evidence="2">SAV_915 family protein</fullName>
    </submittedName>
</protein>
<dbReference type="Proteomes" id="UP001596083">
    <property type="component" value="Unassembled WGS sequence"/>
</dbReference>
<comment type="caution">
    <text evidence="2">The sequence shown here is derived from an EMBL/GenBank/DDBJ whole genome shotgun (WGS) entry which is preliminary data.</text>
</comment>
<evidence type="ECO:0000313" key="3">
    <source>
        <dbReference type="Proteomes" id="UP001596083"/>
    </source>
</evidence>
<keyword evidence="3" id="KW-1185">Reference proteome</keyword>
<dbReference type="NCBIfam" id="NF042914">
    <property type="entry name" value="SAV915_dom"/>
    <property type="match status" value="1"/>
</dbReference>
<proteinExistence type="predicted"/>
<gene>
    <name evidence="2" type="ORF">ACFP1Z_02965</name>
</gene>